<dbReference type="Proteomes" id="UP001447188">
    <property type="component" value="Unassembled WGS sequence"/>
</dbReference>
<gene>
    <name evidence="2" type="ORF">Q9L58_000467</name>
</gene>
<name>A0ABR3GY30_9PEZI</name>
<dbReference type="EMBL" id="JBBBZM010000003">
    <property type="protein sequence ID" value="KAL0640496.1"/>
    <property type="molecule type" value="Genomic_DNA"/>
</dbReference>
<organism evidence="2 3">
    <name type="scientific">Discina gigas</name>
    <dbReference type="NCBI Taxonomy" id="1032678"/>
    <lineage>
        <taxon>Eukaryota</taxon>
        <taxon>Fungi</taxon>
        <taxon>Dikarya</taxon>
        <taxon>Ascomycota</taxon>
        <taxon>Pezizomycotina</taxon>
        <taxon>Pezizomycetes</taxon>
        <taxon>Pezizales</taxon>
        <taxon>Discinaceae</taxon>
        <taxon>Discina</taxon>
    </lineage>
</organism>
<comment type="caution">
    <text evidence="2">The sequence shown here is derived from an EMBL/GenBank/DDBJ whole genome shotgun (WGS) entry which is preliminary data.</text>
</comment>
<protein>
    <submittedName>
        <fullName evidence="2">Uncharacterized protein</fullName>
    </submittedName>
</protein>
<feature type="compositionally biased region" description="Acidic residues" evidence="1">
    <location>
        <begin position="44"/>
        <end position="65"/>
    </location>
</feature>
<evidence type="ECO:0000313" key="3">
    <source>
        <dbReference type="Proteomes" id="UP001447188"/>
    </source>
</evidence>
<evidence type="ECO:0000313" key="2">
    <source>
        <dbReference type="EMBL" id="KAL0640496.1"/>
    </source>
</evidence>
<keyword evidence="3" id="KW-1185">Reference proteome</keyword>
<feature type="compositionally biased region" description="Basic residues" evidence="1">
    <location>
        <begin position="1"/>
        <end position="11"/>
    </location>
</feature>
<feature type="region of interest" description="Disordered" evidence="1">
    <location>
        <begin position="1"/>
        <end position="68"/>
    </location>
</feature>
<accession>A0ABR3GY30</accession>
<proteinExistence type="predicted"/>
<sequence length="188" mass="21181">MATRGVTKRKRPVSDGEQNPNKLGPKKQQKSNGKGREKNVVEYVDSDEEEDNDGQAESDYDDGDYDDNRSQMRRMMLFEQKLSIAALSTRLLASAQSLQEALTEISDHNFVLGEGWEQDGDLSISALNQAHQAALVKLKGMVSKGGDDNVCKKEDNDEVQWKRTVKRSTREISRLLKNLPVPIDEVRM</sequence>
<reference evidence="2 3" key="1">
    <citation type="submission" date="2024-02" db="EMBL/GenBank/DDBJ databases">
        <title>Discinaceae phylogenomics.</title>
        <authorList>
            <person name="Dirks A.C."/>
            <person name="James T.Y."/>
        </authorList>
    </citation>
    <scope>NUCLEOTIDE SEQUENCE [LARGE SCALE GENOMIC DNA]</scope>
    <source>
        <strain evidence="2 3">ACD0624</strain>
    </source>
</reference>
<evidence type="ECO:0000256" key="1">
    <source>
        <dbReference type="SAM" id="MobiDB-lite"/>
    </source>
</evidence>